<name>A0A0V1GJQ1_9BILA</name>
<keyword evidence="1" id="KW-0732">Signal</keyword>
<gene>
    <name evidence="2" type="ORF">T11_8141</name>
</gene>
<feature type="signal peptide" evidence="1">
    <location>
        <begin position="1"/>
        <end position="24"/>
    </location>
</feature>
<evidence type="ECO:0000256" key="1">
    <source>
        <dbReference type="SAM" id="SignalP"/>
    </source>
</evidence>
<accession>A0A0V1GJQ1</accession>
<comment type="caution">
    <text evidence="2">The sequence shown here is derived from an EMBL/GenBank/DDBJ whole genome shotgun (WGS) entry which is preliminary data.</text>
</comment>
<dbReference type="EMBL" id="JYDP01001485">
    <property type="protein sequence ID" value="KRY98258.1"/>
    <property type="molecule type" value="Genomic_DNA"/>
</dbReference>
<organism evidence="2 3">
    <name type="scientific">Trichinella zimbabwensis</name>
    <dbReference type="NCBI Taxonomy" id="268475"/>
    <lineage>
        <taxon>Eukaryota</taxon>
        <taxon>Metazoa</taxon>
        <taxon>Ecdysozoa</taxon>
        <taxon>Nematoda</taxon>
        <taxon>Enoplea</taxon>
        <taxon>Dorylaimia</taxon>
        <taxon>Trichinellida</taxon>
        <taxon>Trichinellidae</taxon>
        <taxon>Trichinella</taxon>
    </lineage>
</organism>
<sequence length="44" mass="5195">MGMRCKKKFHTLLALFLPFPQTVQRKTGQIKRRQTAHRITANNK</sequence>
<keyword evidence="3" id="KW-1185">Reference proteome</keyword>
<feature type="chain" id="PRO_5006878527" evidence="1">
    <location>
        <begin position="25"/>
        <end position="44"/>
    </location>
</feature>
<reference evidence="2 3" key="1">
    <citation type="submission" date="2015-01" db="EMBL/GenBank/DDBJ databases">
        <title>Evolution of Trichinella species and genotypes.</title>
        <authorList>
            <person name="Korhonen P.K."/>
            <person name="Edoardo P."/>
            <person name="Giuseppe L.R."/>
            <person name="Gasser R.B."/>
        </authorList>
    </citation>
    <scope>NUCLEOTIDE SEQUENCE [LARGE SCALE GENOMIC DNA]</scope>
    <source>
        <strain evidence="2">ISS1029</strain>
    </source>
</reference>
<dbReference type="AlphaFoldDB" id="A0A0V1GJQ1"/>
<proteinExistence type="predicted"/>
<evidence type="ECO:0000313" key="2">
    <source>
        <dbReference type="EMBL" id="KRY98258.1"/>
    </source>
</evidence>
<dbReference type="Proteomes" id="UP000055024">
    <property type="component" value="Unassembled WGS sequence"/>
</dbReference>
<protein>
    <submittedName>
        <fullName evidence="2">Uncharacterized protein</fullName>
    </submittedName>
</protein>
<evidence type="ECO:0000313" key="3">
    <source>
        <dbReference type="Proteomes" id="UP000055024"/>
    </source>
</evidence>